<feature type="domain" description="MacB-like periplasmic core" evidence="2">
    <location>
        <begin position="2"/>
        <end position="63"/>
    </location>
</feature>
<evidence type="ECO:0000256" key="1">
    <source>
        <dbReference type="ARBA" id="ARBA00038076"/>
    </source>
</evidence>
<comment type="caution">
    <text evidence="3">The sequence shown here is derived from an EMBL/GenBank/DDBJ whole genome shotgun (WGS) entry which is preliminary data.</text>
</comment>
<keyword evidence="4" id="KW-1185">Reference proteome</keyword>
<organism evidence="3 4">
    <name type="scientific">Amycolatopsis thermophila</name>
    <dbReference type="NCBI Taxonomy" id="206084"/>
    <lineage>
        <taxon>Bacteria</taxon>
        <taxon>Bacillati</taxon>
        <taxon>Actinomycetota</taxon>
        <taxon>Actinomycetes</taxon>
        <taxon>Pseudonocardiales</taxon>
        <taxon>Pseudonocardiaceae</taxon>
        <taxon>Amycolatopsis</taxon>
    </lineage>
</organism>
<protein>
    <recommendedName>
        <fullName evidence="2">MacB-like periplasmic core domain-containing protein</fullName>
    </recommendedName>
</protein>
<evidence type="ECO:0000259" key="2">
    <source>
        <dbReference type="Pfam" id="PF12704"/>
    </source>
</evidence>
<accession>A0ABU0EUX0</accession>
<gene>
    <name evidence="3" type="ORF">FB470_003108</name>
</gene>
<dbReference type="Proteomes" id="UP001229651">
    <property type="component" value="Unassembled WGS sequence"/>
</dbReference>
<reference evidence="3 4" key="1">
    <citation type="submission" date="2023-07" db="EMBL/GenBank/DDBJ databases">
        <title>Sequencing the genomes of 1000 actinobacteria strains.</title>
        <authorList>
            <person name="Klenk H.-P."/>
        </authorList>
    </citation>
    <scope>NUCLEOTIDE SEQUENCE [LARGE SCALE GENOMIC DNA]</scope>
    <source>
        <strain evidence="3 4">DSM 45805</strain>
    </source>
</reference>
<comment type="similarity">
    <text evidence="1">Belongs to the ABC-4 integral membrane protein family.</text>
</comment>
<sequence length="84" mass="8910">MIGTDPEYFTTKNRTLSLGTSFTDSDISTARKVVVLGSSAAEGIFGTTDAVGRPVLLDGIQFTSWGCCRPQATSPTATTPRSHR</sequence>
<dbReference type="EMBL" id="JAUSUT010000001">
    <property type="protein sequence ID" value="MDQ0379114.1"/>
    <property type="molecule type" value="Genomic_DNA"/>
</dbReference>
<name>A0ABU0EUX0_9PSEU</name>
<dbReference type="InterPro" id="IPR025857">
    <property type="entry name" value="MacB_PCD"/>
</dbReference>
<evidence type="ECO:0000313" key="4">
    <source>
        <dbReference type="Proteomes" id="UP001229651"/>
    </source>
</evidence>
<dbReference type="Pfam" id="PF12704">
    <property type="entry name" value="MacB_PCD"/>
    <property type="match status" value="1"/>
</dbReference>
<proteinExistence type="inferred from homology"/>
<evidence type="ECO:0000313" key="3">
    <source>
        <dbReference type="EMBL" id="MDQ0379114.1"/>
    </source>
</evidence>